<dbReference type="InParanoid" id="C7ZRA3"/>
<feature type="compositionally biased region" description="Basic and acidic residues" evidence="1">
    <location>
        <begin position="55"/>
        <end position="65"/>
    </location>
</feature>
<dbReference type="VEuPathDB" id="FungiDB:NECHADRAFT_89471"/>
<dbReference type="GeneID" id="9666688"/>
<dbReference type="KEGG" id="nhe:NECHADRAFT_89471"/>
<dbReference type="HOGENOM" id="CLU_940375_0_0_1"/>
<evidence type="ECO:0000313" key="2">
    <source>
        <dbReference type="EMBL" id="EEU33453.1"/>
    </source>
</evidence>
<dbReference type="Proteomes" id="UP000005206">
    <property type="component" value="Unassembled WGS sequence"/>
</dbReference>
<dbReference type="EMBL" id="GG699052">
    <property type="protein sequence ID" value="EEU33453.1"/>
    <property type="molecule type" value="Genomic_DNA"/>
</dbReference>
<reference evidence="2 3" key="1">
    <citation type="journal article" date="2009" name="PLoS Genet.">
        <title>The genome of Nectria haematococca: contribution of supernumerary chromosomes to gene expansion.</title>
        <authorList>
            <person name="Coleman J.J."/>
            <person name="Rounsley S.D."/>
            <person name="Rodriguez-Carres M."/>
            <person name="Kuo A."/>
            <person name="Wasmann C.C."/>
            <person name="Grimwood J."/>
            <person name="Schmutz J."/>
            <person name="Taga M."/>
            <person name="White G.J."/>
            <person name="Zhou S."/>
            <person name="Schwartz D.C."/>
            <person name="Freitag M."/>
            <person name="Ma L.J."/>
            <person name="Danchin E.G."/>
            <person name="Henrissat B."/>
            <person name="Coutinho P.M."/>
            <person name="Nelson D.R."/>
            <person name="Straney D."/>
            <person name="Napoli C.A."/>
            <person name="Barker B.M."/>
            <person name="Gribskov M."/>
            <person name="Rep M."/>
            <person name="Kroken S."/>
            <person name="Molnar I."/>
            <person name="Rensing C."/>
            <person name="Kennell J.C."/>
            <person name="Zamora J."/>
            <person name="Farman M.L."/>
            <person name="Selker E.U."/>
            <person name="Salamov A."/>
            <person name="Shapiro H."/>
            <person name="Pangilinan J."/>
            <person name="Lindquist E."/>
            <person name="Lamers C."/>
            <person name="Grigoriev I.V."/>
            <person name="Geiser D.M."/>
            <person name="Covert S.F."/>
            <person name="Temporini E."/>
            <person name="Vanetten H.D."/>
        </authorList>
    </citation>
    <scope>NUCLEOTIDE SEQUENCE [LARGE SCALE GENOMIC DNA]</scope>
    <source>
        <strain evidence="3">ATCC MYA-4622 / CBS 123669 / FGSC 9596 / NRRL 45880 / 77-13-4</strain>
    </source>
</reference>
<protein>
    <submittedName>
        <fullName evidence="2">Uncharacterized protein</fullName>
    </submittedName>
</protein>
<dbReference type="AlphaFoldDB" id="C7ZRA3"/>
<accession>C7ZRA3</accession>
<sequence length="296" mass="33920">MPEILSPLGDGDRRKANEYSRKAHEQWRRRQRESERDRQRKSEQDRRHSRPSPGPDRREPRDRVPPRSRSRPRPYPDSKPTEEPRPSSSRQSQDTNPGLKRWATDLIFTLMDWTCSSIHLAYKILLLTRALLPMGLLKLLIVLGLVLCEWAMSTPFILESARQFACSPAPAESPSDQAQFIADSLDGCGPVVPDILTYMTNVGEDVEDKANEIKDLLEVSDIDLSSAQWKSDYNRATELLRTEESTVRAQQQQLWMEIDRYLRQFTHSAKQADTSFWSSITGGNTSGQLKINPIFP</sequence>
<organism evidence="2 3">
    <name type="scientific">Fusarium vanettenii (strain ATCC MYA-4622 / CBS 123669 / FGSC 9596 / NRRL 45880 / 77-13-4)</name>
    <name type="common">Fusarium solani subsp. pisi</name>
    <dbReference type="NCBI Taxonomy" id="660122"/>
    <lineage>
        <taxon>Eukaryota</taxon>
        <taxon>Fungi</taxon>
        <taxon>Dikarya</taxon>
        <taxon>Ascomycota</taxon>
        <taxon>Pezizomycotina</taxon>
        <taxon>Sordariomycetes</taxon>
        <taxon>Hypocreomycetidae</taxon>
        <taxon>Hypocreales</taxon>
        <taxon>Nectriaceae</taxon>
        <taxon>Fusarium</taxon>
        <taxon>Fusarium solani species complex</taxon>
        <taxon>Fusarium vanettenii</taxon>
    </lineage>
</organism>
<dbReference type="RefSeq" id="XP_003039166.1">
    <property type="nucleotide sequence ID" value="XM_003039120.1"/>
</dbReference>
<proteinExistence type="predicted"/>
<feature type="compositionally biased region" description="Basic and acidic residues" evidence="1">
    <location>
        <begin position="10"/>
        <end position="46"/>
    </location>
</feature>
<evidence type="ECO:0000313" key="3">
    <source>
        <dbReference type="Proteomes" id="UP000005206"/>
    </source>
</evidence>
<feature type="compositionally biased region" description="Basic and acidic residues" evidence="1">
    <location>
        <begin position="74"/>
        <end position="85"/>
    </location>
</feature>
<keyword evidence="3" id="KW-1185">Reference proteome</keyword>
<evidence type="ECO:0000256" key="1">
    <source>
        <dbReference type="SAM" id="MobiDB-lite"/>
    </source>
</evidence>
<feature type="region of interest" description="Disordered" evidence="1">
    <location>
        <begin position="1"/>
        <end position="97"/>
    </location>
</feature>
<gene>
    <name evidence="2" type="ORF">NECHADRAFT_89471</name>
</gene>
<name>C7ZRA3_FUSV7</name>
<feature type="compositionally biased region" description="Polar residues" evidence="1">
    <location>
        <begin position="86"/>
        <end position="96"/>
    </location>
</feature>